<name>A0A6J6CC90_9ZZZZ</name>
<protein>
    <submittedName>
        <fullName evidence="1">Unannotated protein</fullName>
    </submittedName>
</protein>
<proteinExistence type="predicted"/>
<sequence length="52" mass="5879">MRVLRDENLIDSARAVAGKILNVDPEINHLPELKSEVDKLKSDEAARFMDKS</sequence>
<evidence type="ECO:0000313" key="1">
    <source>
        <dbReference type="EMBL" id="CAB4547933.1"/>
    </source>
</evidence>
<dbReference type="AlphaFoldDB" id="A0A6J6CC90"/>
<organism evidence="1">
    <name type="scientific">freshwater metagenome</name>
    <dbReference type="NCBI Taxonomy" id="449393"/>
    <lineage>
        <taxon>unclassified sequences</taxon>
        <taxon>metagenomes</taxon>
        <taxon>ecological metagenomes</taxon>
    </lineage>
</organism>
<accession>A0A6J6CC90</accession>
<gene>
    <name evidence="1" type="ORF">UFOPK1505_00620</name>
</gene>
<reference evidence="1" key="1">
    <citation type="submission" date="2020-05" db="EMBL/GenBank/DDBJ databases">
        <authorList>
            <person name="Chiriac C."/>
            <person name="Salcher M."/>
            <person name="Ghai R."/>
            <person name="Kavagutti S V."/>
        </authorList>
    </citation>
    <scope>NUCLEOTIDE SEQUENCE</scope>
</reference>
<dbReference type="EMBL" id="CAEZSS010000111">
    <property type="protein sequence ID" value="CAB4547933.1"/>
    <property type="molecule type" value="Genomic_DNA"/>
</dbReference>